<dbReference type="Pfam" id="PF06985">
    <property type="entry name" value="HET"/>
    <property type="match status" value="1"/>
</dbReference>
<gene>
    <name evidence="2" type="ORF">B0H67DRAFT_493577</name>
</gene>
<evidence type="ECO:0000313" key="3">
    <source>
        <dbReference type="Proteomes" id="UP001172102"/>
    </source>
</evidence>
<dbReference type="EMBL" id="JAUKUA010000005">
    <property type="protein sequence ID" value="KAK0711714.1"/>
    <property type="molecule type" value="Genomic_DNA"/>
</dbReference>
<feature type="domain" description="Heterokaryon incompatibility" evidence="1">
    <location>
        <begin position="6"/>
        <end position="113"/>
    </location>
</feature>
<dbReference type="AlphaFoldDB" id="A0AA40A9G5"/>
<keyword evidence="3" id="KW-1185">Reference proteome</keyword>
<dbReference type="PANTHER" id="PTHR33112:SF9">
    <property type="entry name" value="HETEROKARYON INCOMPATIBILITY DOMAIN-CONTAINING PROTEIN"/>
    <property type="match status" value="1"/>
</dbReference>
<comment type="caution">
    <text evidence="2">The sequence shown here is derived from an EMBL/GenBank/DDBJ whole genome shotgun (WGS) entry which is preliminary data.</text>
</comment>
<protein>
    <submittedName>
        <fullName evidence="2">Heterokaryon incompatibility protein-domain-containing protein</fullName>
    </submittedName>
</protein>
<organism evidence="2 3">
    <name type="scientific">Lasiosphaeris hirsuta</name>
    <dbReference type="NCBI Taxonomy" id="260670"/>
    <lineage>
        <taxon>Eukaryota</taxon>
        <taxon>Fungi</taxon>
        <taxon>Dikarya</taxon>
        <taxon>Ascomycota</taxon>
        <taxon>Pezizomycotina</taxon>
        <taxon>Sordariomycetes</taxon>
        <taxon>Sordariomycetidae</taxon>
        <taxon>Sordariales</taxon>
        <taxon>Lasiosphaeriaceae</taxon>
        <taxon>Lasiosphaeris</taxon>
    </lineage>
</organism>
<dbReference type="Proteomes" id="UP001172102">
    <property type="component" value="Unassembled WGS sequence"/>
</dbReference>
<reference evidence="2" key="1">
    <citation type="submission" date="2023-06" db="EMBL/GenBank/DDBJ databases">
        <title>Genome-scale phylogeny and comparative genomics of the fungal order Sordariales.</title>
        <authorList>
            <consortium name="Lawrence Berkeley National Laboratory"/>
            <person name="Hensen N."/>
            <person name="Bonometti L."/>
            <person name="Westerberg I."/>
            <person name="Brannstrom I.O."/>
            <person name="Guillou S."/>
            <person name="Cros-Aarteil S."/>
            <person name="Calhoun S."/>
            <person name="Haridas S."/>
            <person name="Kuo A."/>
            <person name="Mondo S."/>
            <person name="Pangilinan J."/>
            <person name="Riley R."/>
            <person name="Labutti K."/>
            <person name="Andreopoulos B."/>
            <person name="Lipzen A."/>
            <person name="Chen C."/>
            <person name="Yanf M."/>
            <person name="Daum C."/>
            <person name="Ng V."/>
            <person name="Clum A."/>
            <person name="Steindorff A."/>
            <person name="Ohm R."/>
            <person name="Martin F."/>
            <person name="Silar P."/>
            <person name="Natvig D."/>
            <person name="Lalanne C."/>
            <person name="Gautier V."/>
            <person name="Ament-Velasquez S.L."/>
            <person name="Kruys A."/>
            <person name="Hutchinson M.I."/>
            <person name="Powell A.J."/>
            <person name="Barry K."/>
            <person name="Miller A.N."/>
            <person name="Grigoriev I.V."/>
            <person name="Debuchy R."/>
            <person name="Gladieux P."/>
            <person name="Thoren M.H."/>
            <person name="Johannesson H."/>
        </authorList>
    </citation>
    <scope>NUCLEOTIDE SEQUENCE</scope>
    <source>
        <strain evidence="2">SMH4607-1</strain>
    </source>
</reference>
<evidence type="ECO:0000259" key="1">
    <source>
        <dbReference type="Pfam" id="PF06985"/>
    </source>
</evidence>
<proteinExistence type="predicted"/>
<dbReference type="PANTHER" id="PTHR33112">
    <property type="entry name" value="DOMAIN PROTEIN, PUTATIVE-RELATED"/>
    <property type="match status" value="1"/>
</dbReference>
<feature type="non-terminal residue" evidence="2">
    <location>
        <position position="244"/>
    </location>
</feature>
<dbReference type="InterPro" id="IPR010730">
    <property type="entry name" value="HET"/>
</dbReference>
<sequence length="244" mass="27490">MESGEYVALSHCWGARRHAPACATTRASLGERQARVPWSALPPTFRDAVALTRWLGRRYLWVDALCVVQDDVHDWLREARRMHGVYEGAWLTVAAASAPDARAGLFAADPPPAHVTAARELPLLTRAWALQERRLAPRVLYFTQRELAWECREACACECNRRWHAVVSEYTALKLARPGDVLPALAGLAREVARTRPGETYLAGLWSGSLRADLMWFSRRALAAGRRPRPRPRLWCAPTWSWAS</sequence>
<evidence type="ECO:0000313" key="2">
    <source>
        <dbReference type="EMBL" id="KAK0711714.1"/>
    </source>
</evidence>
<name>A0AA40A9G5_9PEZI</name>
<accession>A0AA40A9G5</accession>